<dbReference type="InterPro" id="IPR003392">
    <property type="entry name" value="PTHD_SSD"/>
</dbReference>
<feature type="transmembrane region" description="Helical" evidence="18">
    <location>
        <begin position="1625"/>
        <end position="1644"/>
    </location>
</feature>
<feature type="transmembrane region" description="Helical" evidence="18">
    <location>
        <begin position="2310"/>
        <end position="2330"/>
    </location>
</feature>
<feature type="transmembrane region" description="Helical" evidence="18">
    <location>
        <begin position="2852"/>
        <end position="2872"/>
    </location>
</feature>
<evidence type="ECO:0000256" key="8">
    <source>
        <dbReference type="ARBA" id="ARBA00023055"/>
    </source>
</evidence>
<evidence type="ECO:0000256" key="11">
    <source>
        <dbReference type="ARBA" id="ARBA00023157"/>
    </source>
</evidence>
<dbReference type="OrthoDB" id="6510177at2759"/>
<evidence type="ECO:0000313" key="21">
    <source>
        <dbReference type="EMBL" id="VDD75310.1"/>
    </source>
</evidence>
<feature type="transmembrane region" description="Helical" evidence="18">
    <location>
        <begin position="2923"/>
        <end position="2946"/>
    </location>
</feature>
<dbReference type="GO" id="GO:0005319">
    <property type="term" value="F:lipid transporter activity"/>
    <property type="evidence" value="ECO:0007669"/>
    <property type="project" value="InterPro"/>
</dbReference>
<feature type="transmembrane region" description="Helical" evidence="18">
    <location>
        <begin position="1554"/>
        <end position="1573"/>
    </location>
</feature>
<dbReference type="Pfam" id="PF22314">
    <property type="entry name" value="NPC1_MLD"/>
    <property type="match status" value="2"/>
</dbReference>
<dbReference type="Pfam" id="PF12349">
    <property type="entry name" value="Sterol-sensing"/>
    <property type="match status" value="2"/>
</dbReference>
<dbReference type="GO" id="GO:0015918">
    <property type="term" value="P:sterol transport"/>
    <property type="evidence" value="ECO:0007669"/>
    <property type="project" value="TreeGrafter"/>
</dbReference>
<evidence type="ECO:0000256" key="1">
    <source>
        <dbReference type="ARBA" id="ARBA00004127"/>
    </source>
</evidence>
<dbReference type="STRING" id="53468.A0A0R3U3X5"/>
<feature type="transmembrane region" description="Helical" evidence="18">
    <location>
        <begin position="1958"/>
        <end position="1979"/>
    </location>
</feature>
<dbReference type="Gene3D" id="3.30.70.330">
    <property type="match status" value="2"/>
</dbReference>
<dbReference type="SUPFAM" id="SSF54928">
    <property type="entry name" value="RNA-binding domain, RBD"/>
    <property type="match status" value="2"/>
</dbReference>
<feature type="transmembrane region" description="Helical" evidence="18">
    <location>
        <begin position="620"/>
        <end position="646"/>
    </location>
</feature>
<evidence type="ECO:0000256" key="13">
    <source>
        <dbReference type="ARBA" id="ARBA00023180"/>
    </source>
</evidence>
<evidence type="ECO:0000256" key="18">
    <source>
        <dbReference type="SAM" id="Phobius"/>
    </source>
</evidence>
<dbReference type="Pfam" id="PF16414">
    <property type="entry name" value="NPC1_N"/>
    <property type="match status" value="2"/>
</dbReference>
<dbReference type="InterPro" id="IPR004765">
    <property type="entry name" value="NPC1-like"/>
</dbReference>
<gene>
    <name evidence="21" type="ORF">MCOS_LOCUS1313</name>
</gene>
<keyword evidence="3" id="KW-0813">Transport</keyword>
<dbReference type="SMART" id="SM00360">
    <property type="entry name" value="RRM"/>
    <property type="match status" value="2"/>
</dbReference>
<feature type="region of interest" description="Disordered" evidence="17">
    <location>
        <begin position="1"/>
        <end position="22"/>
    </location>
</feature>
<dbReference type="InterPro" id="IPR035979">
    <property type="entry name" value="RBD_domain_sf"/>
</dbReference>
<keyword evidence="10 18" id="KW-0472">Membrane</keyword>
<feature type="transmembrane region" description="Helical" evidence="18">
    <location>
        <begin position="2524"/>
        <end position="2545"/>
    </location>
</feature>
<feature type="domain" description="SSD" evidence="20">
    <location>
        <begin position="2279"/>
        <end position="2448"/>
    </location>
</feature>
<evidence type="ECO:0000256" key="4">
    <source>
        <dbReference type="ARBA" id="ARBA00022548"/>
    </source>
</evidence>
<feature type="transmembrane region" description="Helical" evidence="18">
    <location>
        <begin position="2789"/>
        <end position="2812"/>
    </location>
</feature>
<feature type="compositionally biased region" description="Acidic residues" evidence="17">
    <location>
        <begin position="2340"/>
        <end position="2351"/>
    </location>
</feature>
<keyword evidence="22" id="KW-1185">Reference proteome</keyword>
<keyword evidence="5 18" id="KW-0812">Transmembrane</keyword>
<feature type="region of interest" description="Disordered" evidence="17">
    <location>
        <begin position="1924"/>
        <end position="1945"/>
    </location>
</feature>
<dbReference type="GO" id="GO:0042632">
    <property type="term" value="P:cholesterol homeostasis"/>
    <property type="evidence" value="ECO:0007669"/>
    <property type="project" value="TreeGrafter"/>
</dbReference>
<keyword evidence="6" id="KW-0732">Signal</keyword>
<feature type="compositionally biased region" description="Polar residues" evidence="17">
    <location>
        <begin position="1181"/>
        <end position="1196"/>
    </location>
</feature>
<feature type="transmembrane region" description="Helical" evidence="18">
    <location>
        <begin position="1527"/>
        <end position="1547"/>
    </location>
</feature>
<dbReference type="GO" id="GO:0015485">
    <property type="term" value="F:cholesterol binding"/>
    <property type="evidence" value="ECO:0007669"/>
    <property type="project" value="TreeGrafter"/>
</dbReference>
<dbReference type="GO" id="GO:0003723">
    <property type="term" value="F:RNA binding"/>
    <property type="evidence" value="ECO:0007669"/>
    <property type="project" value="UniProtKB-UniRule"/>
</dbReference>
<dbReference type="GO" id="GO:0012505">
    <property type="term" value="C:endomembrane system"/>
    <property type="evidence" value="ECO:0007669"/>
    <property type="project" value="UniProtKB-SubCell"/>
</dbReference>
<evidence type="ECO:0000256" key="6">
    <source>
        <dbReference type="ARBA" id="ARBA00022729"/>
    </source>
</evidence>
<evidence type="ECO:0000256" key="2">
    <source>
        <dbReference type="ARBA" id="ARBA00005585"/>
    </source>
</evidence>
<dbReference type="PANTHER" id="PTHR45727">
    <property type="entry name" value="NPC INTRACELLULAR CHOLESTEROL TRANSPORTER 1"/>
    <property type="match status" value="1"/>
</dbReference>
<evidence type="ECO:0000256" key="17">
    <source>
        <dbReference type="SAM" id="MobiDB-lite"/>
    </source>
</evidence>
<dbReference type="Pfam" id="PF02460">
    <property type="entry name" value="Patched"/>
    <property type="match status" value="1"/>
</dbReference>
<feature type="compositionally biased region" description="Polar residues" evidence="17">
    <location>
        <begin position="1707"/>
        <end position="1727"/>
    </location>
</feature>
<keyword evidence="13" id="KW-0325">Glycoprotein</keyword>
<feature type="transmembrane region" description="Helical" evidence="18">
    <location>
        <begin position="2500"/>
        <end position="2518"/>
    </location>
</feature>
<evidence type="ECO:0000256" key="15">
    <source>
        <dbReference type="ARBA" id="ARBA00034049"/>
    </source>
</evidence>
<dbReference type="PROSITE" id="PS50102">
    <property type="entry name" value="RRM"/>
    <property type="match status" value="2"/>
</dbReference>
<feature type="transmembrane region" description="Helical" evidence="18">
    <location>
        <begin position="2394"/>
        <end position="2417"/>
    </location>
</feature>
<evidence type="ECO:0000256" key="7">
    <source>
        <dbReference type="ARBA" id="ARBA00022989"/>
    </source>
</evidence>
<feature type="transmembrane region" description="Helical" evidence="18">
    <location>
        <begin position="2031"/>
        <end position="2049"/>
    </location>
</feature>
<feature type="transmembrane region" description="Helical" evidence="18">
    <location>
        <begin position="1022"/>
        <end position="1044"/>
    </location>
</feature>
<evidence type="ECO:0000256" key="12">
    <source>
        <dbReference type="ARBA" id="ARBA00023166"/>
    </source>
</evidence>
<dbReference type="InterPro" id="IPR000731">
    <property type="entry name" value="SSD"/>
</dbReference>
<evidence type="ECO:0000256" key="14">
    <source>
        <dbReference type="ARBA" id="ARBA00023221"/>
    </source>
</evidence>
<dbReference type="InterPro" id="IPR032190">
    <property type="entry name" value="NPC1_N"/>
</dbReference>
<feature type="region of interest" description="Disordered" evidence="17">
    <location>
        <begin position="1181"/>
        <end position="1216"/>
    </location>
</feature>
<feature type="transmembrane region" description="Helical" evidence="18">
    <location>
        <begin position="2282"/>
        <end position="2304"/>
    </location>
</feature>
<keyword evidence="8" id="KW-0445">Lipid transport</keyword>
<keyword evidence="4" id="KW-0153">Cholesterol metabolism</keyword>
<evidence type="ECO:0000256" key="10">
    <source>
        <dbReference type="ARBA" id="ARBA00023136"/>
    </source>
</evidence>
<dbReference type="FunFam" id="1.20.1640.10:FF:000008">
    <property type="entry name" value="NPC intracellular cholesterol transporter 1"/>
    <property type="match status" value="1"/>
</dbReference>
<dbReference type="GO" id="GO:0005886">
    <property type="term" value="C:plasma membrane"/>
    <property type="evidence" value="ECO:0007669"/>
    <property type="project" value="TreeGrafter"/>
</dbReference>
<feature type="transmembrane region" description="Helical" evidence="18">
    <location>
        <begin position="992"/>
        <end position="1016"/>
    </location>
</feature>
<comment type="subcellular location">
    <subcellularLocation>
        <location evidence="1">Endomembrane system</location>
        <topology evidence="1">Multi-pass membrane protein</topology>
    </subcellularLocation>
</comment>
<feature type="transmembrane region" description="Helical" evidence="18">
    <location>
        <begin position="1251"/>
        <end position="1271"/>
    </location>
</feature>
<evidence type="ECO:0000256" key="3">
    <source>
        <dbReference type="ARBA" id="ARBA00022448"/>
    </source>
</evidence>
<evidence type="ECO:0008006" key="23">
    <source>
        <dbReference type="Google" id="ProtNLM"/>
    </source>
</evidence>
<dbReference type="FunFam" id="3.30.70.330:FF:000182">
    <property type="entry name" value="RNA-binding motif protein 28"/>
    <property type="match status" value="1"/>
</dbReference>
<organism evidence="21 22">
    <name type="scientific">Mesocestoides corti</name>
    <name type="common">Flatworm</name>
    <dbReference type="NCBI Taxonomy" id="53468"/>
    <lineage>
        <taxon>Eukaryota</taxon>
        <taxon>Metazoa</taxon>
        <taxon>Spiralia</taxon>
        <taxon>Lophotrochozoa</taxon>
        <taxon>Platyhelminthes</taxon>
        <taxon>Cestoda</taxon>
        <taxon>Eucestoda</taxon>
        <taxon>Cyclophyllidea</taxon>
        <taxon>Mesocestoididae</taxon>
        <taxon>Mesocestoides</taxon>
    </lineage>
</organism>
<dbReference type="GO" id="GO:0030299">
    <property type="term" value="P:intestinal cholesterol absorption"/>
    <property type="evidence" value="ECO:0007669"/>
    <property type="project" value="TreeGrafter"/>
</dbReference>
<keyword evidence="11" id="KW-1015">Disulfide bond</keyword>
<dbReference type="GO" id="GO:0008203">
    <property type="term" value="P:cholesterol metabolic process"/>
    <property type="evidence" value="ECO:0007669"/>
    <property type="project" value="UniProtKB-KW"/>
</dbReference>
<feature type="transmembrane region" description="Helical" evidence="18">
    <location>
        <begin position="962"/>
        <end position="980"/>
    </location>
</feature>
<dbReference type="Gene3D" id="1.20.1640.10">
    <property type="entry name" value="Multidrug efflux transporter AcrB transmembrane domain"/>
    <property type="match status" value="4"/>
</dbReference>
<feature type="transmembrane region" description="Helical" evidence="18">
    <location>
        <begin position="2818"/>
        <end position="2840"/>
    </location>
</feature>
<dbReference type="PROSITE" id="PS50156">
    <property type="entry name" value="SSD"/>
    <property type="match status" value="2"/>
</dbReference>
<dbReference type="PANTHER" id="PTHR45727:SF2">
    <property type="entry name" value="NPC INTRACELLULAR CHOLESTEROL TRANSPORTER 1"/>
    <property type="match status" value="1"/>
</dbReference>
<evidence type="ECO:0000313" key="22">
    <source>
        <dbReference type="Proteomes" id="UP000267029"/>
    </source>
</evidence>
<dbReference type="NCBIfam" id="TIGR00917">
    <property type="entry name" value="2A060601"/>
    <property type="match status" value="1"/>
</dbReference>
<evidence type="ECO:0000256" key="9">
    <source>
        <dbReference type="ARBA" id="ARBA00023098"/>
    </source>
</evidence>
<feature type="transmembrane region" description="Helical" evidence="18">
    <location>
        <begin position="1579"/>
        <end position="1604"/>
    </location>
</feature>
<dbReference type="InterPro" id="IPR053956">
    <property type="entry name" value="NPC1_MLD"/>
</dbReference>
<keyword evidence="12" id="KW-1207">Sterol metabolism</keyword>
<dbReference type="InterPro" id="IPR000504">
    <property type="entry name" value="RRM_dom"/>
</dbReference>
<feature type="domain" description="RRM" evidence="19">
    <location>
        <begin position="100"/>
        <end position="184"/>
    </location>
</feature>
<dbReference type="CDD" id="cd12415">
    <property type="entry name" value="RRM3_RBM28_like"/>
    <property type="match status" value="1"/>
</dbReference>
<dbReference type="Pfam" id="PF00076">
    <property type="entry name" value="RRM_1"/>
    <property type="match status" value="2"/>
</dbReference>
<name>A0A0R3U3X5_MESCO</name>
<dbReference type="InterPro" id="IPR012677">
    <property type="entry name" value="Nucleotide-bd_a/b_plait_sf"/>
</dbReference>
<dbReference type="SUPFAM" id="SSF82866">
    <property type="entry name" value="Multidrug efflux transporter AcrB transmembrane domain"/>
    <property type="match status" value="4"/>
</dbReference>
<feature type="region of interest" description="Disordered" evidence="17">
    <location>
        <begin position="1695"/>
        <end position="1727"/>
    </location>
</feature>
<comment type="similarity">
    <text evidence="2">Belongs to the patched family.</text>
</comment>
<evidence type="ECO:0000259" key="20">
    <source>
        <dbReference type="PROSITE" id="PS50156"/>
    </source>
</evidence>
<feature type="transmembrane region" description="Helical" evidence="18">
    <location>
        <begin position="2892"/>
        <end position="2911"/>
    </location>
</feature>
<evidence type="ECO:0000256" key="5">
    <source>
        <dbReference type="ARBA" id="ARBA00022692"/>
    </source>
</evidence>
<feature type="transmembrane region" description="Helical" evidence="18">
    <location>
        <begin position="2423"/>
        <end position="2448"/>
    </location>
</feature>
<feature type="transmembrane region" description="Helical" evidence="18">
    <location>
        <begin position="713"/>
        <end position="735"/>
    </location>
</feature>
<keyword evidence="7 18" id="KW-1133">Transmembrane helix</keyword>
<feature type="compositionally biased region" description="Polar residues" evidence="17">
    <location>
        <begin position="8"/>
        <end position="21"/>
    </location>
</feature>
<comment type="catalytic activity">
    <reaction evidence="15">
        <text>cholesterol(in) = cholesterol(out)</text>
        <dbReference type="Rhea" id="RHEA:39747"/>
        <dbReference type="ChEBI" id="CHEBI:16113"/>
    </reaction>
</comment>
<keyword evidence="14" id="KW-0753">Steroid metabolism</keyword>
<keyword evidence="9" id="KW-0443">Lipid metabolism</keyword>
<protein>
    <recommendedName>
        <fullName evidence="23">Niemann-Pick C1 protein</fullName>
    </recommendedName>
</protein>
<feature type="region of interest" description="Disordered" evidence="17">
    <location>
        <begin position="2339"/>
        <end position="2382"/>
    </location>
</feature>
<sequence>MGRRSGSHSESGVKTQGQVQSDEFFISKKSKKQKCSARLQSRLVDSSAVGKSETLNVNQRGGHVDFNEAPSKRSCGSNGDVSVVHDNATPFGSNDVTEGRTIFIRNLTFDADEESLHQFFANFGEIEFAKIVKDKLTLHSRGTAFVKFKSKQDAETVLIQSSKAEHAHRFVFAGRLLNLSLAVSRDEVSKLQKARSGEEPASVGCFGGRNLHLARIGLIRPGSRAAEGLTATELAMRESVIRTKQAKLRNPSIFISPLRLCLRNIPLDVDNKKLRRACQKIAGSGARITECRVMRDIKSGAQNPKSLGYAFVAFEEHKDALKTLQVLNNNNGILGGNRKPIVEFSLENSKALEKKRRRALKSQKHTLVIFLIAASVQFFRACAADGQCIWRGLCNNTKDDDALYCYKPGPPQSISDASLTKLLQACPEYTNPQTSNASLPVCCSSDQVEVFTSSLQQAKLILGSCPSCFANFRRLFCEMTCNPSQSSFLSATAVRSDHAITEVKYVLTWAFANGFYDSCANVQFGGTRAISIICDSSDCNAEKLLKALGKSKGSGGLAPFGINFTLVQNQLHYSPMNAPTYACNMSLPALGPNPSQSACACSDCPAACPPPDFPTPDKQIYVFGFPLSWLLVAVLFVVGFSAFTVWQVFVCRRNRRLAHEASRGDTELLISTPTAEASAAKRANWQRQLGAAVDRALFKAFSRLGLVIAQHPIATLLFLAIIIAFLCGGLTMFTVTTNPIELWSDRGSRARQEKDYFDAHFGPFYRIEQLILRPANRTPVKNGTFGPAFRKDFLDKVLDLQLRVAKVVAYDAETKENVFLADICFKPMEPEVKECGVTSPLEYFQHNATLFNSSDYLLHLEECTGSVLKANCLGSSGLPQMPNVVFENYTKAEAAVITFLVRNSAEPKSPQITKCLAWESAYLEAVREWMDSNGKDVIVSYSAERSVEDEIKRQSDADVQTVLISYVVMFIYVSLFLGAYTNCRSVPVDLKVTLGLGGVLIVLASVAASVGLWSYVGVPATLIIIEVVPFLVLAVGVDNIFILVQDYQLAEFRSSQLRPRVQEPEGAEGEALLAGARDTQCHLRSDVHARVAQTLGRVGPSMLLSSAAESVAFFCGSMTTMPAVRVFALYAGVALVINFLLQLFAFTALLTLDARRAAVSRYALPYARKWDVLCCVKSRPENSGTATVEPNPTSTGPSEQQPEEPQEGNSAGSGVNSENPEYAAVSGGTWLYQAVSRCLSPVILSKWIRPILMVVLFAWICICVALVTTNLEVGLDQRLSMPLDSYVLDYFDAMAQYLAVGPPVYFVVTRGHNYTSWTSGQSQVCSVSGCPNTSLPNLVSVYSKYAQQSYIASPPMVWIDQYFNWFDQDDKRMRCCRVLRNNTDIYCNSTDNVSDCVACGAIGPKKPAGEDFNRFIMHFLQQLPDASCPFGGKAAFSSAVETLPGGNTTNVSVGATHFMTYHTVLREPHDYVEALRVSRWIAKNLTDSWKNSSSPNLSDPLADNIVFPYSVFYVFYEQYIGILHQTAVQLSVCLAAIAVITLFLLGLNFVATFIVFLGVACIDISLLGLMSMWNINLNAISLVNLVVCTGIAVEFCSHIVRAYTQSCGKTRIMRAHEALSEMGSSVLRGITLTKLGGIVVLAFSNSRLFQVFYFRMYLGMVVFGALIGIIFLPVILSYIGPSLNPLLVNDKKHHENEDFENQPDETAATSGRESPITSPANNEGENQFQATGKKNYCVDSRPALSVPGDLRTTCESDSPVQCCNKEQLEKLSDSLYMLAFVVRDNTDNPTCYNGLRQIFCDMTCSPRQSELVTVTGNTSNGSVTSIDFSVSLKEAQRIFNACAQIEDFFLGKAISVICNQEDCDMKTFFRSLGTPEEQGGRSPYGINFVFTDDIAANTSNKQDESVNTSPNNTDQLPAEHWELKESADQQSPVNPRAVEEPAPAGDPVPVRRVYDQPLGLAMLLTFLGLTLFFLAGLAIRWCVERQADDNVVGSYSPPIGCYSKVGATIQFGSTWLFARQGALVARFPKTTLLLTFLMLAIMCCGFLRFRVTTDPVDLWSDPKSRARLEKAYFDEHFGPFHRTEQLIIRPINSTPFVRNGQIYGPVFGKQFLQAVLDLQTKVVQVRTRFGEFGGEVKLTDICYKPLEPVSEECGVFSPLEYFQSNATLLDAVSDSKDYLDHLKFCTKLIAADNGPLGSCRGRSGVPMFGNVVFGGIKEDNYMEASAVVITILVENAVDHDSTKVRMAKAWEGEFIKTVLAWREAHPDVVVNFAAEVDLKISLSIGGVSIVLASIFSSIGLWSFVGVPATLIIIEVIPFLVLAVGVDNIFIMVQDFAMHEEEGEEEEEDEEIFGSQDSLTDGERDGASRRQSGKHASGTQRSSVEMRISKTMGRVGPSIFLSSLAESVAFFCGAMTDMPAVRVFALYAGVAIVINFVLQIFAFTALMTLDAKRTELNRLDLLCCLELVMPNETLTDEDDAVPDSTSLNKRRKGKRKRDRPWLYRFVAHVLAPFILSKWVRAFLFIVFLGWICFCIAIIPGGIRIGLDQKLSMSLDSYVLEYFEAISSYLAVGPPVYFVVTEGHNFESIHGQNQVCGRAGCYDTSLVKTLKRTIASKDHRLSLPLMSWIDDFTLWSKNPSCCGVRNSQQNLTFCDATVEEDCKKCPLINDRLSGEPFNQLLPNFLARVPDEKCPYGGKAQYSSAVVLSSGSGGGDAFVVTSHFAAHHTVLRSTEDFIDAIKKAREIADTFGPRWAVEHKATLPTPKTPGPQQNSVFPYSVFYVFYEQYLNIIYETVVQISMGLSAVSIITWVMLGLDVVATLNVVAGVASIVLSVAAMMALWDISLNAISLVNLVVCIGISVEFCAHVVRAFTISTKATRVERALDALSEMGSSVLRGITLTKFGGIVVLGFAKSRLFQVFYFRMYLCMVLLGAAVGIIFLPVQLSYFGPQLNRAMLYKQKRPVGGSIRKGSYRGPRHA</sequence>
<feature type="domain" description="RRM" evidence="19">
    <location>
        <begin position="258"/>
        <end position="347"/>
    </location>
</feature>
<dbReference type="CDD" id="cd12416">
    <property type="entry name" value="RRM4_RBM28_like"/>
    <property type="match status" value="1"/>
</dbReference>
<proteinExistence type="inferred from homology"/>
<feature type="transmembrane region" description="Helical" evidence="18">
    <location>
        <begin position="1102"/>
        <end position="1121"/>
    </location>
</feature>
<feature type="transmembrane region" description="Helical" evidence="18">
    <location>
        <begin position="1656"/>
        <end position="1679"/>
    </location>
</feature>
<dbReference type="Proteomes" id="UP000267029">
    <property type="component" value="Unassembled WGS sequence"/>
</dbReference>
<keyword evidence="16" id="KW-0694">RNA-binding</keyword>
<reference evidence="21 22" key="1">
    <citation type="submission" date="2018-10" db="EMBL/GenBank/DDBJ databases">
        <authorList>
            <consortium name="Pathogen Informatics"/>
        </authorList>
    </citation>
    <scope>NUCLEOTIDE SEQUENCE [LARGE SCALE GENOMIC DNA]</scope>
</reference>
<evidence type="ECO:0000259" key="19">
    <source>
        <dbReference type="PROSITE" id="PS50102"/>
    </source>
</evidence>
<evidence type="ECO:0000256" key="16">
    <source>
        <dbReference type="PROSITE-ProRule" id="PRU00176"/>
    </source>
</evidence>
<feature type="domain" description="SSD" evidence="20">
    <location>
        <begin position="958"/>
        <end position="1152"/>
    </location>
</feature>
<dbReference type="EMBL" id="UXSR01000156">
    <property type="protein sequence ID" value="VDD75310.1"/>
    <property type="molecule type" value="Genomic_DNA"/>
</dbReference>
<dbReference type="InterPro" id="IPR053958">
    <property type="entry name" value="HMGCR/SNAP/NPC1-like_SSD"/>
</dbReference>
<feature type="transmembrane region" description="Helical" evidence="18">
    <location>
        <begin position="1127"/>
        <end position="1152"/>
    </location>
</feature>
<accession>A0A0R3U3X5</accession>